<dbReference type="Gene3D" id="3.30.2010.10">
    <property type="entry name" value="Metalloproteases ('zincins'), catalytic domain"/>
    <property type="match status" value="1"/>
</dbReference>
<dbReference type="Pfam" id="PF01435">
    <property type="entry name" value="Peptidase_M48"/>
    <property type="match status" value="1"/>
</dbReference>
<evidence type="ECO:0000256" key="5">
    <source>
        <dbReference type="ARBA" id="ARBA00022833"/>
    </source>
</evidence>
<comment type="caution">
    <text evidence="8">The sequence shown here is derived from an EMBL/GenBank/DDBJ whole genome shotgun (WGS) entry which is preliminary data.</text>
</comment>
<dbReference type="AlphaFoldDB" id="A0A934MHK1"/>
<evidence type="ECO:0000259" key="7">
    <source>
        <dbReference type="Pfam" id="PF01435"/>
    </source>
</evidence>
<gene>
    <name evidence="8" type="ORF">JCR33_18725</name>
</gene>
<evidence type="ECO:0000313" key="9">
    <source>
        <dbReference type="Proteomes" id="UP000609531"/>
    </source>
</evidence>
<dbReference type="CDD" id="cd07324">
    <property type="entry name" value="M48C_Oma1-like"/>
    <property type="match status" value="1"/>
</dbReference>
<keyword evidence="9" id="KW-1185">Reference proteome</keyword>
<keyword evidence="2" id="KW-0645">Protease</keyword>
<evidence type="ECO:0000256" key="6">
    <source>
        <dbReference type="ARBA" id="ARBA00023049"/>
    </source>
</evidence>
<keyword evidence="3" id="KW-0479">Metal-binding</keyword>
<proteinExistence type="predicted"/>
<feature type="domain" description="Peptidase M48" evidence="7">
    <location>
        <begin position="89"/>
        <end position="272"/>
    </location>
</feature>
<evidence type="ECO:0000256" key="3">
    <source>
        <dbReference type="ARBA" id="ARBA00022723"/>
    </source>
</evidence>
<dbReference type="GO" id="GO:0051603">
    <property type="term" value="P:proteolysis involved in protein catabolic process"/>
    <property type="evidence" value="ECO:0007669"/>
    <property type="project" value="TreeGrafter"/>
</dbReference>
<dbReference type="GO" id="GO:0046872">
    <property type="term" value="F:metal ion binding"/>
    <property type="evidence" value="ECO:0007669"/>
    <property type="project" value="UniProtKB-KW"/>
</dbReference>
<evidence type="ECO:0000256" key="1">
    <source>
        <dbReference type="ARBA" id="ARBA00001947"/>
    </source>
</evidence>
<dbReference type="InterPro" id="IPR051156">
    <property type="entry name" value="Mito/Outer_Membr_Metalloprot"/>
</dbReference>
<keyword evidence="4" id="KW-0378">Hydrolase</keyword>
<evidence type="ECO:0000256" key="4">
    <source>
        <dbReference type="ARBA" id="ARBA00022801"/>
    </source>
</evidence>
<dbReference type="GO" id="GO:0016020">
    <property type="term" value="C:membrane"/>
    <property type="evidence" value="ECO:0007669"/>
    <property type="project" value="TreeGrafter"/>
</dbReference>
<protein>
    <submittedName>
        <fullName evidence="8">M48 family metalloprotease</fullName>
    </submittedName>
</protein>
<reference evidence="8" key="1">
    <citation type="submission" date="2020-12" db="EMBL/GenBank/DDBJ databases">
        <title>Bacterial taxonomy.</title>
        <authorList>
            <person name="Pan X."/>
        </authorList>
    </citation>
    <scope>NUCLEOTIDE SEQUENCE</scope>
    <source>
        <strain evidence="8">B2012</strain>
    </source>
</reference>
<comment type="cofactor">
    <cofactor evidence="1">
        <name>Zn(2+)</name>
        <dbReference type="ChEBI" id="CHEBI:29105"/>
    </cofactor>
</comment>
<evidence type="ECO:0000256" key="2">
    <source>
        <dbReference type="ARBA" id="ARBA00022670"/>
    </source>
</evidence>
<dbReference type="PANTHER" id="PTHR22726">
    <property type="entry name" value="METALLOENDOPEPTIDASE OMA1"/>
    <property type="match status" value="1"/>
</dbReference>
<evidence type="ECO:0000313" key="8">
    <source>
        <dbReference type="EMBL" id="MBJ3777748.1"/>
    </source>
</evidence>
<organism evidence="8 9">
    <name type="scientific">Acuticoccus mangrovi</name>
    <dbReference type="NCBI Taxonomy" id="2796142"/>
    <lineage>
        <taxon>Bacteria</taxon>
        <taxon>Pseudomonadati</taxon>
        <taxon>Pseudomonadota</taxon>
        <taxon>Alphaproteobacteria</taxon>
        <taxon>Hyphomicrobiales</taxon>
        <taxon>Amorphaceae</taxon>
        <taxon>Acuticoccus</taxon>
    </lineage>
</organism>
<name>A0A934MHK1_9HYPH</name>
<sequence length="504" mass="54013">MERRLDPDRASRANRASGGFRAAALASVLVAALGLAGCAGSISEQPLITSNAPAKGLPPMPPVTPPNTQRSAEHVKLIGAYGGVYSNPKVETEVAQIVGRLVEASDQPNRSFRVTILNSPAVNAFALPSGDLYVTRGLIVLANDESELAAVIAHEIAHVTADHARQRQRQAQAAALAKRVSNVVVDPGVREDTRETAETSLATFSQQQEFEADEIGVKTLARAGFDPFAAARFLTSMARFAALPSINAATQTKAGFLSSHPSTPARVEKARRVARQFGAPGIGNSASNSYLRSLNGTLYGDDPREGYVRGREFAHIELGIAFEVPDGYVLKNTSAAVLATDGEHTAIRFDAVAVPDNTSLADYLRSGWVKGLVADSIRTDMVGGLEAAMASALVEGWSFRIGVIRGPERVYRFIFASSKPASAYEAAFRRTMASFRLLTPEQRAEMRPLRIRIVAVRPNETVQTLAARMVGVDEELKVPLFEALNDLGPDRQLASGELVKIISD</sequence>
<dbReference type="PANTHER" id="PTHR22726:SF1">
    <property type="entry name" value="METALLOENDOPEPTIDASE OMA1, MITOCHONDRIAL"/>
    <property type="match status" value="1"/>
</dbReference>
<keyword evidence="5" id="KW-0862">Zinc</keyword>
<dbReference type="EMBL" id="JAEKJA010000020">
    <property type="protein sequence ID" value="MBJ3777748.1"/>
    <property type="molecule type" value="Genomic_DNA"/>
</dbReference>
<dbReference type="Proteomes" id="UP000609531">
    <property type="component" value="Unassembled WGS sequence"/>
</dbReference>
<accession>A0A934MHK1</accession>
<dbReference type="InterPro" id="IPR001915">
    <property type="entry name" value="Peptidase_M48"/>
</dbReference>
<dbReference type="GO" id="GO:0004222">
    <property type="term" value="F:metalloendopeptidase activity"/>
    <property type="evidence" value="ECO:0007669"/>
    <property type="project" value="InterPro"/>
</dbReference>
<keyword evidence="6 8" id="KW-0482">Metalloprotease</keyword>